<gene>
    <name evidence="10 12" type="primary">ccmE</name>
    <name evidence="10" type="synonym">cycJ</name>
    <name evidence="12" type="ORF">D6850_15215</name>
</gene>
<dbReference type="NCBIfam" id="NF009731">
    <property type="entry name" value="PRK13254.1-5"/>
    <property type="match status" value="1"/>
</dbReference>
<protein>
    <recommendedName>
        <fullName evidence="10">Cytochrome c-type biogenesis protein CcmE</fullName>
    </recommendedName>
    <alternativeName>
        <fullName evidence="10">Cytochrome c maturation protein E</fullName>
    </alternativeName>
    <alternativeName>
        <fullName evidence="10">Heme chaperone CcmE</fullName>
    </alternativeName>
</protein>
<dbReference type="HAMAP" id="MF_01959">
    <property type="entry name" value="CcmE"/>
    <property type="match status" value="1"/>
</dbReference>
<evidence type="ECO:0000256" key="5">
    <source>
        <dbReference type="ARBA" id="ARBA00022748"/>
    </source>
</evidence>
<evidence type="ECO:0000256" key="7">
    <source>
        <dbReference type="ARBA" id="ARBA00022989"/>
    </source>
</evidence>
<keyword evidence="5 10" id="KW-0201">Cytochrome c-type biogenesis</keyword>
<evidence type="ECO:0000256" key="9">
    <source>
        <dbReference type="ARBA" id="ARBA00023136"/>
    </source>
</evidence>
<sequence length="136" mass="14658">MASLRKARRVRLIAFASVALVLATTLIGYAMRDGIQFFRTPSQALATAPDAAEIFRLGGMVEPGSLVRDGASVRFRLTDGEQAIAVSYSGLLPDLFAENEGAIATGALRDGEFRATEILAKHDEDYMPRELADLSP</sequence>
<dbReference type="GO" id="GO:0046872">
    <property type="term" value="F:metal ion binding"/>
    <property type="evidence" value="ECO:0007669"/>
    <property type="project" value="UniProtKB-KW"/>
</dbReference>
<comment type="subcellular location">
    <subcellularLocation>
        <location evidence="10">Cell membrane</location>
        <topology evidence="10">Single-pass type II membrane protein</topology>
    </subcellularLocation>
    <subcellularLocation>
        <location evidence="1">Membrane</location>
    </subcellularLocation>
</comment>
<evidence type="ECO:0000256" key="3">
    <source>
        <dbReference type="ARBA" id="ARBA00022692"/>
    </source>
</evidence>
<evidence type="ECO:0000256" key="6">
    <source>
        <dbReference type="ARBA" id="ARBA00022968"/>
    </source>
</evidence>
<keyword evidence="13" id="KW-1185">Reference proteome</keyword>
<feature type="topological domain" description="Cytoplasmic" evidence="10">
    <location>
        <begin position="1"/>
        <end position="9"/>
    </location>
</feature>
<evidence type="ECO:0000256" key="1">
    <source>
        <dbReference type="ARBA" id="ARBA00004370"/>
    </source>
</evidence>
<keyword evidence="7 10" id="KW-1133">Transmembrane helix</keyword>
<dbReference type="Gene3D" id="2.40.50.140">
    <property type="entry name" value="Nucleic acid-binding proteins"/>
    <property type="match status" value="1"/>
</dbReference>
<evidence type="ECO:0000313" key="12">
    <source>
        <dbReference type="EMBL" id="RKF12858.1"/>
    </source>
</evidence>
<dbReference type="InterPro" id="IPR012340">
    <property type="entry name" value="NA-bd_OB-fold"/>
</dbReference>
<keyword evidence="6 10" id="KW-0735">Signal-anchor</keyword>
<dbReference type="Proteomes" id="UP000281128">
    <property type="component" value="Unassembled WGS sequence"/>
</dbReference>
<dbReference type="GO" id="GO:0017004">
    <property type="term" value="P:cytochrome complex assembly"/>
    <property type="evidence" value="ECO:0007669"/>
    <property type="project" value="UniProtKB-KW"/>
</dbReference>
<dbReference type="PANTHER" id="PTHR34128">
    <property type="entry name" value="CYTOCHROME C-TYPE BIOGENESIS PROTEIN CCME HOMOLOG, MITOCHONDRIAL"/>
    <property type="match status" value="1"/>
</dbReference>
<dbReference type="InterPro" id="IPR004329">
    <property type="entry name" value="CcmE"/>
</dbReference>
<dbReference type="EMBL" id="RAPE01000005">
    <property type="protein sequence ID" value="RKF12858.1"/>
    <property type="molecule type" value="Genomic_DNA"/>
</dbReference>
<dbReference type="PANTHER" id="PTHR34128:SF2">
    <property type="entry name" value="CYTOCHROME C-TYPE BIOGENESIS PROTEIN CCME HOMOLOG, MITOCHONDRIAL"/>
    <property type="match status" value="1"/>
</dbReference>
<name>A0A3A8AQT2_9RHOB</name>
<dbReference type="Pfam" id="PF03100">
    <property type="entry name" value="CcmE"/>
    <property type="match status" value="1"/>
</dbReference>
<evidence type="ECO:0000313" key="13">
    <source>
        <dbReference type="Proteomes" id="UP000281128"/>
    </source>
</evidence>
<comment type="function">
    <text evidence="10">Heme chaperone required for the biogenesis of c-type cytochromes. Transiently binds heme delivered by CcmC and transfers the heme to apo-cytochromes in a process facilitated by CcmF and CcmH.</text>
</comment>
<accession>A0A3A8AQT2</accession>
<dbReference type="GO" id="GO:0020037">
    <property type="term" value="F:heme binding"/>
    <property type="evidence" value="ECO:0007669"/>
    <property type="project" value="InterPro"/>
</dbReference>
<keyword evidence="4 10" id="KW-0479">Metal-binding</keyword>
<evidence type="ECO:0000256" key="2">
    <source>
        <dbReference type="ARBA" id="ARBA00022617"/>
    </source>
</evidence>
<feature type="binding site" description="covalent" evidence="10 11">
    <location>
        <position position="122"/>
    </location>
    <ligand>
        <name>heme</name>
        <dbReference type="ChEBI" id="CHEBI:30413"/>
    </ligand>
</feature>
<dbReference type="SUPFAM" id="SSF82093">
    <property type="entry name" value="Heme chaperone CcmE"/>
    <property type="match status" value="1"/>
</dbReference>
<dbReference type="OrthoDB" id="9793584at2"/>
<comment type="similarity">
    <text evidence="10">Belongs to the CcmE/CycJ family.</text>
</comment>
<keyword evidence="9 10" id="KW-0472">Membrane</keyword>
<keyword evidence="2 10" id="KW-0349">Heme</keyword>
<keyword evidence="3 10" id="KW-0812">Transmembrane</keyword>
<comment type="caution">
    <text evidence="12">The sequence shown here is derived from an EMBL/GenBank/DDBJ whole genome shotgun (WGS) entry which is preliminary data.</text>
</comment>
<organism evidence="12 13">
    <name type="scientific">Roseovarius spongiae</name>
    <dbReference type="NCBI Taxonomy" id="2320272"/>
    <lineage>
        <taxon>Bacteria</taxon>
        <taxon>Pseudomonadati</taxon>
        <taxon>Pseudomonadota</taxon>
        <taxon>Alphaproteobacteria</taxon>
        <taxon>Rhodobacterales</taxon>
        <taxon>Roseobacteraceae</taxon>
        <taxon>Roseovarius</taxon>
    </lineage>
</organism>
<dbReference type="NCBIfam" id="NF009727">
    <property type="entry name" value="PRK13254.1-1"/>
    <property type="match status" value="1"/>
</dbReference>
<keyword evidence="10" id="KW-1003">Cell membrane</keyword>
<evidence type="ECO:0000256" key="8">
    <source>
        <dbReference type="ARBA" id="ARBA00023004"/>
    </source>
</evidence>
<dbReference type="InterPro" id="IPR036127">
    <property type="entry name" value="CcmE-like_sf"/>
</dbReference>
<evidence type="ECO:0000256" key="4">
    <source>
        <dbReference type="ARBA" id="ARBA00022723"/>
    </source>
</evidence>
<evidence type="ECO:0000256" key="11">
    <source>
        <dbReference type="PIRSR" id="PIRSR604329-50"/>
    </source>
</evidence>
<reference evidence="12 13" key="1">
    <citation type="submission" date="2018-09" db="EMBL/GenBank/DDBJ databases">
        <title>Roseovarius spongiae sp. nov., isolated from a marine sponge.</title>
        <authorList>
            <person name="Zhuang L."/>
            <person name="Luo L."/>
        </authorList>
    </citation>
    <scope>NUCLEOTIDE SEQUENCE [LARGE SCALE GENOMIC DNA]</scope>
    <source>
        <strain evidence="12 13">HN-E21</strain>
    </source>
</reference>
<keyword evidence="8 10" id="KW-0408">Iron</keyword>
<feature type="binding site" description="axial binding residue" evidence="10 11">
    <location>
        <position position="126"/>
    </location>
    <ligand>
        <name>heme</name>
        <dbReference type="ChEBI" id="CHEBI:30413"/>
    </ligand>
    <ligandPart>
        <name>Fe</name>
        <dbReference type="ChEBI" id="CHEBI:18248"/>
    </ligandPart>
</feature>
<proteinExistence type="inferred from homology"/>
<dbReference type="GO" id="GO:0005886">
    <property type="term" value="C:plasma membrane"/>
    <property type="evidence" value="ECO:0007669"/>
    <property type="project" value="UniProtKB-SubCell"/>
</dbReference>
<evidence type="ECO:0000256" key="10">
    <source>
        <dbReference type="HAMAP-Rule" id="MF_01959"/>
    </source>
</evidence>
<dbReference type="AlphaFoldDB" id="A0A3A8AQT2"/>
<feature type="topological domain" description="Extracellular" evidence="10">
    <location>
        <begin position="31"/>
        <end position="136"/>
    </location>
</feature>
<dbReference type="GO" id="GO:0017003">
    <property type="term" value="P:protein-heme linkage"/>
    <property type="evidence" value="ECO:0007669"/>
    <property type="project" value="UniProtKB-UniRule"/>
</dbReference>
<dbReference type="RefSeq" id="WP_121168472.1">
    <property type="nucleotide sequence ID" value="NZ_RAPE01000005.1"/>
</dbReference>